<reference evidence="2" key="1">
    <citation type="submission" date="2023-03" db="EMBL/GenBank/DDBJ databases">
        <title>Massive genome expansion in bonnet fungi (Mycena s.s.) driven by repeated elements and novel gene families across ecological guilds.</title>
        <authorList>
            <consortium name="Lawrence Berkeley National Laboratory"/>
            <person name="Harder C.B."/>
            <person name="Miyauchi S."/>
            <person name="Viragh M."/>
            <person name="Kuo A."/>
            <person name="Thoen E."/>
            <person name="Andreopoulos B."/>
            <person name="Lu D."/>
            <person name="Skrede I."/>
            <person name="Drula E."/>
            <person name="Henrissat B."/>
            <person name="Morin E."/>
            <person name="Kohler A."/>
            <person name="Barry K."/>
            <person name="LaButti K."/>
            <person name="Morin E."/>
            <person name="Salamov A."/>
            <person name="Lipzen A."/>
            <person name="Mereny Z."/>
            <person name="Hegedus B."/>
            <person name="Baldrian P."/>
            <person name="Stursova M."/>
            <person name="Weitz H."/>
            <person name="Taylor A."/>
            <person name="Grigoriev I.V."/>
            <person name="Nagy L.G."/>
            <person name="Martin F."/>
            <person name="Kauserud H."/>
        </authorList>
    </citation>
    <scope>NUCLEOTIDE SEQUENCE</scope>
    <source>
        <strain evidence="2">CBHHK002</strain>
    </source>
</reference>
<feature type="region of interest" description="Disordered" evidence="1">
    <location>
        <begin position="214"/>
        <end position="304"/>
    </location>
</feature>
<protein>
    <submittedName>
        <fullName evidence="2">Uncharacterized protein</fullName>
    </submittedName>
</protein>
<dbReference type="EMBL" id="JARIHO010000038">
    <property type="protein sequence ID" value="KAJ7328773.1"/>
    <property type="molecule type" value="Genomic_DNA"/>
</dbReference>
<sequence length="370" mass="41878">MAISSSSIIDLAIPIHQADTPGIRDKVRNRLEWTWGLAHGHLDEHLREFGACSLSLTVYGAQTHDLVDPERILTDETVLVFPHNDLIQEFSSRDISGGLGVRRPHIQKMYKGCTTFEYLIIPTDSTSTLPPRFLTCELPPHLALCTTYGKMMQTWGFLPRKVSDAQRESVVDRAKDANHEGRPALGMGQLNRMKYVYSTWSWVDYVPTSFLSEDSDHTMVEPEEEERPRDTKRKSAGSHSASRREPKRRLLPSELQTPVTAEIRLFPSVDGDAESDDDEPISVDSHISGVEGDPEEFAKASHARGDYEVDRKWLKKMRRWAADTSGADAGEALFNDEQIKEDSREQPRDAMSLDLAKPDYVERWQGRTKA</sequence>
<dbReference type="Proteomes" id="UP001218218">
    <property type="component" value="Unassembled WGS sequence"/>
</dbReference>
<evidence type="ECO:0000256" key="1">
    <source>
        <dbReference type="SAM" id="MobiDB-lite"/>
    </source>
</evidence>
<feature type="compositionally biased region" description="Basic and acidic residues" evidence="1">
    <location>
        <begin position="337"/>
        <end position="348"/>
    </location>
</feature>
<feature type="compositionally biased region" description="Acidic residues" evidence="1">
    <location>
        <begin position="271"/>
        <end position="281"/>
    </location>
</feature>
<name>A0AAD7EKD7_9AGAR</name>
<gene>
    <name evidence="2" type="ORF">DFH08DRAFT_883184</name>
</gene>
<dbReference type="AlphaFoldDB" id="A0AAD7EKD7"/>
<evidence type="ECO:0000313" key="3">
    <source>
        <dbReference type="Proteomes" id="UP001218218"/>
    </source>
</evidence>
<feature type="region of interest" description="Disordered" evidence="1">
    <location>
        <begin position="325"/>
        <end position="356"/>
    </location>
</feature>
<evidence type="ECO:0000313" key="2">
    <source>
        <dbReference type="EMBL" id="KAJ7328773.1"/>
    </source>
</evidence>
<accession>A0AAD7EKD7</accession>
<organism evidence="2 3">
    <name type="scientific">Mycena albidolilacea</name>
    <dbReference type="NCBI Taxonomy" id="1033008"/>
    <lineage>
        <taxon>Eukaryota</taxon>
        <taxon>Fungi</taxon>
        <taxon>Dikarya</taxon>
        <taxon>Basidiomycota</taxon>
        <taxon>Agaricomycotina</taxon>
        <taxon>Agaricomycetes</taxon>
        <taxon>Agaricomycetidae</taxon>
        <taxon>Agaricales</taxon>
        <taxon>Marasmiineae</taxon>
        <taxon>Mycenaceae</taxon>
        <taxon>Mycena</taxon>
    </lineage>
</organism>
<proteinExistence type="predicted"/>
<keyword evidence="3" id="KW-1185">Reference proteome</keyword>
<comment type="caution">
    <text evidence="2">The sequence shown here is derived from an EMBL/GenBank/DDBJ whole genome shotgun (WGS) entry which is preliminary data.</text>
</comment>